<evidence type="ECO:0000259" key="3">
    <source>
        <dbReference type="PROSITE" id="PS50157"/>
    </source>
</evidence>
<dbReference type="VEuPathDB" id="FungiDB:H257_16062"/>
<keyword evidence="1" id="KW-0479">Metal-binding</keyword>
<evidence type="ECO:0000256" key="1">
    <source>
        <dbReference type="PROSITE-ProRule" id="PRU00042"/>
    </source>
</evidence>
<sequence>MEFDNDNNSDVEVAAAQASAEDETELSITGVESQTADQQEEESATVTWLEQRVTEWRCKCPRCIYARPRMTELPGSFECPMLNGSKRCRLQFPSNELLVVHQLDVHEGVYPICPKQRLTMQNHIEYSAPRPPPTVYMFQQRHNPLIKPDQHLDVSEEVDRVRVQHDVEVAASAKRSFSRKRNLDGFVKMPATHEEPETAMFDVFMEAAERWKRGDKYERLAQFQEAMLFYQTTKELPAPTAPSQYPLQKNKASINPAFDAKRQKLSASFVDKVELQSVTMLAWPTATYDPTTGASMSYVALCGKRLSTVWRYEHNYAGTDGLFTSRLDESPVATAVTGVYGWPTCIAWMLMETDAIVVGSSSGNVLMMRLTRQEGSGGRMALEAERVLRTPQLQPVYALHYSLSRVCVASGNTITVWPIGEDEGLR</sequence>
<gene>
    <name evidence="4" type="ORF">DYB31_006460</name>
</gene>
<dbReference type="InterPro" id="IPR013087">
    <property type="entry name" value="Znf_C2H2_type"/>
</dbReference>
<keyword evidence="1" id="KW-0862">Zinc</keyword>
<feature type="region of interest" description="Disordered" evidence="2">
    <location>
        <begin position="1"/>
        <end position="42"/>
    </location>
</feature>
<keyword evidence="1" id="KW-0863">Zinc-finger</keyword>
<evidence type="ECO:0000313" key="5">
    <source>
        <dbReference type="Proteomes" id="UP000266196"/>
    </source>
</evidence>
<feature type="compositionally biased region" description="Polar residues" evidence="2">
    <location>
        <begin position="26"/>
        <end position="37"/>
    </location>
</feature>
<proteinExistence type="predicted"/>
<dbReference type="GO" id="GO:0008270">
    <property type="term" value="F:zinc ion binding"/>
    <property type="evidence" value="ECO:0007669"/>
    <property type="project" value="UniProtKB-KW"/>
</dbReference>
<dbReference type="EMBL" id="QUTE01009380">
    <property type="protein sequence ID" value="RHZ19142.1"/>
    <property type="molecule type" value="Genomic_DNA"/>
</dbReference>
<evidence type="ECO:0000313" key="4">
    <source>
        <dbReference type="EMBL" id="RHZ19142.1"/>
    </source>
</evidence>
<dbReference type="AlphaFoldDB" id="A0A397F807"/>
<dbReference type="PROSITE" id="PS50157">
    <property type="entry name" value="ZINC_FINGER_C2H2_2"/>
    <property type="match status" value="1"/>
</dbReference>
<evidence type="ECO:0000256" key="2">
    <source>
        <dbReference type="SAM" id="MobiDB-lite"/>
    </source>
</evidence>
<feature type="domain" description="C2H2-type" evidence="3">
    <location>
        <begin position="77"/>
        <end position="111"/>
    </location>
</feature>
<protein>
    <recommendedName>
        <fullName evidence="3">C2H2-type domain-containing protein</fullName>
    </recommendedName>
</protein>
<reference evidence="4 5" key="1">
    <citation type="submission" date="2018-08" db="EMBL/GenBank/DDBJ databases">
        <title>Aphanomyces genome sequencing and annotation.</title>
        <authorList>
            <person name="Minardi D."/>
            <person name="Oidtmann B."/>
            <person name="Van Der Giezen M."/>
            <person name="Studholme D.J."/>
        </authorList>
    </citation>
    <scope>NUCLEOTIDE SEQUENCE [LARGE SCALE GENOMIC DNA]</scope>
    <source>
        <strain evidence="4 5">197901</strain>
    </source>
</reference>
<name>A0A397F807_APHAT</name>
<dbReference type="Proteomes" id="UP000266196">
    <property type="component" value="Unassembled WGS sequence"/>
</dbReference>
<comment type="caution">
    <text evidence="4">The sequence shown here is derived from an EMBL/GenBank/DDBJ whole genome shotgun (WGS) entry which is preliminary data.</text>
</comment>
<accession>A0A397F807</accession>
<organism evidence="4 5">
    <name type="scientific">Aphanomyces astaci</name>
    <name type="common">Crayfish plague agent</name>
    <dbReference type="NCBI Taxonomy" id="112090"/>
    <lineage>
        <taxon>Eukaryota</taxon>
        <taxon>Sar</taxon>
        <taxon>Stramenopiles</taxon>
        <taxon>Oomycota</taxon>
        <taxon>Saprolegniomycetes</taxon>
        <taxon>Saprolegniales</taxon>
        <taxon>Verrucalvaceae</taxon>
        <taxon>Aphanomyces</taxon>
    </lineage>
</organism>